<sequence>MIDELYKGMKERTSRARALAVSLGKMIGKISKYMPNRIDQESLYVNAVVDAETYYSNEYLGRMGILLGAVDIRTLEFILLQVVGYERSDITSSLFNSTDITPKLVEDDDPGTLIGNVILKCEMLTRLDPLGRGEPVPADIIPEPQSPVIIPYPEMVERAMGINRGKLKLGFLDISNSEARVSIPPEELNFHSLVIGTTGAGKTSFIKDVITSLVTTVEDEQVIIFDATGDYYHSFLPPDLTSEHVRRGIEDFNKLNGPVNGLHEDILFPITSRWLRKYTQERTEEEITKTYYDLYIKPLVNYIERKGMKIDVQISGRRIELASDYWKSSAEVHPFYLSFRENRRIVHKLNPYFSEQASHFLKIITSQLKDVESLDEFIENMNEENFEKLQVHKSTRENILRGLYLLRETGLFDLRSPRTSLGDLLSTSKMLTIDLYNQELDDFAQKILTYYFLDRIFQLRESKMRKGEINSKLLIIIDEAHRFFPSNRGGEEDSNYVRRVAGKISVMMRLGRRRRIGFMFSTHNPSDLSDIIVQLANTKFVFRTSLDIAESLGVPRSEGKILSWERNGVAYMISPWLKQGRLKVRVPVPPPIGHYDLSRT</sequence>
<dbReference type="InterPro" id="IPR003593">
    <property type="entry name" value="AAA+_ATPase"/>
</dbReference>
<dbReference type="Pfam" id="PF01935">
    <property type="entry name" value="DUF87"/>
    <property type="match status" value="1"/>
</dbReference>
<name>A0A088EA84_9CREN</name>
<feature type="domain" description="AAA+ ATPase" evidence="1">
    <location>
        <begin position="188"/>
        <end position="552"/>
    </location>
</feature>
<dbReference type="OMA" id="AHLFFPQ"/>
<accession>A0A088EA84</accession>
<dbReference type="PANTHER" id="PTHR30121:SF1">
    <property type="entry name" value="AAA+ ATPASE DOMAIN-CONTAINING PROTEIN"/>
    <property type="match status" value="1"/>
</dbReference>
<dbReference type="InterPro" id="IPR051162">
    <property type="entry name" value="T4SS_component"/>
</dbReference>
<gene>
    <name evidence="2" type="ORF">HA72_2082</name>
</gene>
<dbReference type="InterPro" id="IPR027417">
    <property type="entry name" value="P-loop_NTPase"/>
</dbReference>
<dbReference type="InterPro" id="IPR002789">
    <property type="entry name" value="HerA_central"/>
</dbReference>
<dbReference type="Proteomes" id="UP000029084">
    <property type="component" value="Chromosome"/>
</dbReference>
<dbReference type="AlphaFoldDB" id="A0A088EA84"/>
<dbReference type="SUPFAM" id="SSF52540">
    <property type="entry name" value="P-loop containing nucleoside triphosphate hydrolases"/>
    <property type="match status" value="1"/>
</dbReference>
<dbReference type="PANTHER" id="PTHR30121">
    <property type="entry name" value="UNCHARACTERIZED PROTEIN YJGR-RELATED"/>
    <property type="match status" value="1"/>
</dbReference>
<proteinExistence type="predicted"/>
<dbReference type="EMBL" id="CP008822">
    <property type="protein sequence ID" value="AIM28205.1"/>
    <property type="molecule type" value="Genomic_DNA"/>
</dbReference>
<reference evidence="2 3" key="1">
    <citation type="journal article" date="2014" name="J. Bacteriol.">
        <title>Role of an Archaeal PitA Transporter in the Copper and Arsenic Resistance of Metallosphaera sedula, an Extreme Thermoacidophile.</title>
        <authorList>
            <person name="McCarthy S."/>
            <person name="Ai C."/>
            <person name="Wheaton G."/>
            <person name="Tevatia R."/>
            <person name="Eckrich V."/>
            <person name="Kelly R."/>
            <person name="Blum P."/>
        </authorList>
    </citation>
    <scope>NUCLEOTIDE SEQUENCE [LARGE SCALE GENOMIC DNA]</scope>
    <source>
        <strain evidence="2 3">CuR1</strain>
    </source>
</reference>
<dbReference type="SMART" id="SM00382">
    <property type="entry name" value="AAA"/>
    <property type="match status" value="1"/>
</dbReference>
<dbReference type="Gene3D" id="3.40.50.300">
    <property type="entry name" value="P-loop containing nucleotide triphosphate hydrolases"/>
    <property type="match status" value="2"/>
</dbReference>
<organism evidence="2 3">
    <name type="scientific">Metallosphaera sedula</name>
    <dbReference type="NCBI Taxonomy" id="43687"/>
    <lineage>
        <taxon>Archaea</taxon>
        <taxon>Thermoproteota</taxon>
        <taxon>Thermoprotei</taxon>
        <taxon>Sulfolobales</taxon>
        <taxon>Sulfolobaceae</taxon>
        <taxon>Metallosphaera</taxon>
    </lineage>
</organism>
<evidence type="ECO:0000313" key="3">
    <source>
        <dbReference type="Proteomes" id="UP000029084"/>
    </source>
</evidence>
<evidence type="ECO:0000259" key="1">
    <source>
        <dbReference type="SMART" id="SM00382"/>
    </source>
</evidence>
<evidence type="ECO:0000313" key="2">
    <source>
        <dbReference type="EMBL" id="AIM28205.1"/>
    </source>
</evidence>
<protein>
    <submittedName>
        <fullName evidence="2">AAA ATPase</fullName>
    </submittedName>
</protein>